<dbReference type="GO" id="GO:0003690">
    <property type="term" value="F:double-stranded DNA binding"/>
    <property type="evidence" value="ECO:0007669"/>
    <property type="project" value="TreeGrafter"/>
</dbReference>
<gene>
    <name evidence="1" type="ORF">SAMN05192574_104281</name>
</gene>
<dbReference type="Proteomes" id="UP000198942">
    <property type="component" value="Unassembled WGS sequence"/>
</dbReference>
<keyword evidence="1" id="KW-0418">Kinase</keyword>
<name>A0A1H8JQ80_9SPHI</name>
<proteinExistence type="predicted"/>
<accession>A0A1H8JQ80</accession>
<evidence type="ECO:0000313" key="1">
    <source>
        <dbReference type="EMBL" id="SEN82852.1"/>
    </source>
</evidence>
<dbReference type="Gene3D" id="3.40.50.300">
    <property type="entry name" value="P-loop containing nucleotide triphosphate hydrolases"/>
    <property type="match status" value="1"/>
</dbReference>
<dbReference type="PANTHER" id="PTHR12083">
    <property type="entry name" value="BIFUNCTIONAL POLYNUCLEOTIDE PHOSPHATASE/KINASE"/>
    <property type="match status" value="1"/>
</dbReference>
<dbReference type="InterPro" id="IPR027417">
    <property type="entry name" value="P-loop_NTPase"/>
</dbReference>
<dbReference type="GO" id="GO:0046404">
    <property type="term" value="F:ATP-dependent polydeoxyribonucleotide 5'-hydroxyl-kinase activity"/>
    <property type="evidence" value="ECO:0007669"/>
    <property type="project" value="TreeGrafter"/>
</dbReference>
<sequence length="154" mass="18058">MSYLRQMEAIIFCGIQATGKTTFFKEKFFKTHIRISLDQLNTRNKELKFIETCILTFHPFVIDNTNPSQEERAKYIAIAKANKFKVIGYYFQSKLTDALERNSLRFGKEKIPEIGIKGTYRRLNLPSVDEGFDELYYVTAENNTFTVKEWSNEI</sequence>
<protein>
    <submittedName>
        <fullName evidence="1">Predicted kinase</fullName>
    </submittedName>
</protein>
<keyword evidence="2" id="KW-1185">Reference proteome</keyword>
<organism evidence="1 2">
    <name type="scientific">Mucilaginibacter gossypiicola</name>
    <dbReference type="NCBI Taxonomy" id="551995"/>
    <lineage>
        <taxon>Bacteria</taxon>
        <taxon>Pseudomonadati</taxon>
        <taxon>Bacteroidota</taxon>
        <taxon>Sphingobacteriia</taxon>
        <taxon>Sphingobacteriales</taxon>
        <taxon>Sphingobacteriaceae</taxon>
        <taxon>Mucilaginibacter</taxon>
    </lineage>
</organism>
<dbReference type="SUPFAM" id="SSF52540">
    <property type="entry name" value="P-loop containing nucleoside triphosphate hydrolases"/>
    <property type="match status" value="1"/>
</dbReference>
<dbReference type="GO" id="GO:0006281">
    <property type="term" value="P:DNA repair"/>
    <property type="evidence" value="ECO:0007669"/>
    <property type="project" value="TreeGrafter"/>
</dbReference>
<dbReference type="GO" id="GO:0046403">
    <property type="term" value="F:polynucleotide 3'-phosphatase activity"/>
    <property type="evidence" value="ECO:0007669"/>
    <property type="project" value="TreeGrafter"/>
</dbReference>
<dbReference type="PANTHER" id="PTHR12083:SF9">
    <property type="entry name" value="BIFUNCTIONAL POLYNUCLEOTIDE PHOSPHATASE_KINASE"/>
    <property type="match status" value="1"/>
</dbReference>
<dbReference type="STRING" id="551995.SAMN05192574_104281"/>
<evidence type="ECO:0000313" key="2">
    <source>
        <dbReference type="Proteomes" id="UP000198942"/>
    </source>
</evidence>
<dbReference type="EMBL" id="FOCL01000004">
    <property type="protein sequence ID" value="SEN82852.1"/>
    <property type="molecule type" value="Genomic_DNA"/>
</dbReference>
<reference evidence="2" key="1">
    <citation type="submission" date="2016-10" db="EMBL/GenBank/DDBJ databases">
        <authorList>
            <person name="Varghese N."/>
            <person name="Submissions S."/>
        </authorList>
    </citation>
    <scope>NUCLEOTIDE SEQUENCE [LARGE SCALE GENOMIC DNA]</scope>
    <source>
        <strain evidence="2">Gh-48</strain>
    </source>
</reference>
<dbReference type="AlphaFoldDB" id="A0A1H8JQ80"/>
<keyword evidence="1" id="KW-0808">Transferase</keyword>